<dbReference type="InterPro" id="IPR022274">
    <property type="entry name" value="Peptidase_asp_AF0612"/>
</dbReference>
<dbReference type="Pfam" id="PF13975">
    <property type="entry name" value="gag-asp_proteas"/>
    <property type="match status" value="1"/>
</dbReference>
<organism evidence="1 2">
    <name type="scientific">Candidatus Gottesmanbacteria bacterium GW2011_GWA2_43_14</name>
    <dbReference type="NCBI Taxonomy" id="1618443"/>
    <lineage>
        <taxon>Bacteria</taxon>
        <taxon>Candidatus Gottesmaniibacteriota</taxon>
    </lineage>
</organism>
<reference evidence="1 2" key="1">
    <citation type="journal article" date="2015" name="Nature">
        <title>rRNA introns, odd ribosomes, and small enigmatic genomes across a large radiation of phyla.</title>
        <authorList>
            <person name="Brown C.T."/>
            <person name="Hug L.A."/>
            <person name="Thomas B.C."/>
            <person name="Sharon I."/>
            <person name="Castelle C.J."/>
            <person name="Singh A."/>
            <person name="Wilkins M.J."/>
            <person name="Williams K.H."/>
            <person name="Banfield J.F."/>
        </authorList>
    </citation>
    <scope>NUCLEOTIDE SEQUENCE [LARGE SCALE GENOMIC DNA]</scope>
</reference>
<comment type="caution">
    <text evidence="1">The sequence shown here is derived from an EMBL/GenBank/DDBJ whole genome shotgun (WGS) entry which is preliminary data.</text>
</comment>
<dbReference type="SUPFAM" id="SSF50630">
    <property type="entry name" value="Acid proteases"/>
    <property type="match status" value="1"/>
</dbReference>
<dbReference type="EMBL" id="LCFP01000007">
    <property type="protein sequence ID" value="KKS97588.1"/>
    <property type="molecule type" value="Genomic_DNA"/>
</dbReference>
<dbReference type="Proteomes" id="UP000034894">
    <property type="component" value="Unassembled WGS sequence"/>
</dbReference>
<accession>A0A0G1GFH2</accession>
<dbReference type="InterPro" id="IPR021109">
    <property type="entry name" value="Peptidase_aspartic_dom_sf"/>
</dbReference>
<evidence type="ECO:0008006" key="3">
    <source>
        <dbReference type="Google" id="ProtNLM"/>
    </source>
</evidence>
<proteinExistence type="predicted"/>
<dbReference type="AlphaFoldDB" id="A0A0G1GFH2"/>
<dbReference type="Gene3D" id="2.40.70.10">
    <property type="entry name" value="Acid Proteases"/>
    <property type="match status" value="1"/>
</dbReference>
<gene>
    <name evidence="1" type="ORF">UV73_C0007G0031</name>
</gene>
<evidence type="ECO:0000313" key="1">
    <source>
        <dbReference type="EMBL" id="KKS97588.1"/>
    </source>
</evidence>
<dbReference type="NCBIfam" id="TIGR03698">
    <property type="entry name" value="clan_AA_DTGF"/>
    <property type="match status" value="1"/>
</dbReference>
<sequence>MGITKVKLIIKNPQNLRLKMEGDFMVDSGAHYTVLTENFVKKLNLKPSFEQEFVLADGNTVKRPVGSAVIRYGDRELYVPVVLGEKQDESLLGVTTLEAFGLMLDPFRRKIYPSKLMLGQLRYIR</sequence>
<protein>
    <recommendedName>
        <fullName evidence="3">Peptidase A2 domain-containing protein</fullName>
    </recommendedName>
</protein>
<name>A0A0G1GFH2_9BACT</name>
<evidence type="ECO:0000313" key="2">
    <source>
        <dbReference type="Proteomes" id="UP000034894"/>
    </source>
</evidence>
<dbReference type="STRING" id="1618443.UV73_C0007G0031"/>